<dbReference type="PANTHER" id="PTHR30349">
    <property type="entry name" value="PHAGE INTEGRASE-RELATED"/>
    <property type="match status" value="1"/>
</dbReference>
<evidence type="ECO:0000256" key="2">
    <source>
        <dbReference type="ARBA" id="ARBA00023125"/>
    </source>
</evidence>
<name>A0A2S0L5I5_9FIRM</name>
<evidence type="ECO:0000256" key="1">
    <source>
        <dbReference type="ARBA" id="ARBA00008857"/>
    </source>
</evidence>
<dbReference type="GO" id="GO:0003677">
    <property type="term" value="F:DNA binding"/>
    <property type="evidence" value="ECO:0007669"/>
    <property type="project" value="UniProtKB-KW"/>
</dbReference>
<sequence length="340" mass="39470">MDYIRRSFTYNGKRYCVYGKNEREAIEKLVLKRQALENDELVNPAKRTVSSWAIECVETYKVRQSSITREKYLQKMQSYVLNEIGSMLLKDVSPIVCQQVLNLKADKSKATINDTYQMLRFIFKYAKINKFINSDPTEHLAKPTGYYNPRRSLTVSEEKHFLNVLGKHYEPLYFALMYYAGCRPSEASSVEFRDIVMRENVRYLHIRGTKTKAADRYVPIVDGLAQFIPSSASPFELLCKNRYGKALNKDNKRRAWAHLCRLMNIDMGCKVYRNQLLPPFPLATDISAYSLRHTFCTNLQKRGVDIRTAQYLMGHADIQMTANIYTHVDFEIINQAAALM</sequence>
<dbReference type="Pfam" id="PF00589">
    <property type="entry name" value="Phage_integrase"/>
    <property type="match status" value="1"/>
</dbReference>
<reference evidence="6" key="1">
    <citation type="submission" date="2018-02" db="EMBL/GenBank/DDBJ databases">
        <authorList>
            <person name="Holder M.E."/>
            <person name="Ajami N.J."/>
            <person name="Petrosino J.F."/>
        </authorList>
    </citation>
    <scope>NUCLEOTIDE SEQUENCE [LARGE SCALE GENOMIC DNA]</scope>
    <source>
        <strain evidence="6">CCUG 47132</strain>
    </source>
</reference>
<dbReference type="PANTHER" id="PTHR30349:SF41">
    <property type="entry name" value="INTEGRASE_RECOMBINASE PROTEIN MJ0367-RELATED"/>
    <property type="match status" value="1"/>
</dbReference>
<dbReference type="InterPro" id="IPR010998">
    <property type="entry name" value="Integrase_recombinase_N"/>
</dbReference>
<dbReference type="SUPFAM" id="SSF56349">
    <property type="entry name" value="DNA breaking-rejoining enzymes"/>
    <property type="match status" value="1"/>
</dbReference>
<dbReference type="GO" id="GO:0006310">
    <property type="term" value="P:DNA recombination"/>
    <property type="evidence" value="ECO:0007669"/>
    <property type="project" value="UniProtKB-KW"/>
</dbReference>
<dbReference type="Gene3D" id="1.10.443.10">
    <property type="entry name" value="Intergrase catalytic core"/>
    <property type="match status" value="1"/>
</dbReference>
<organism evidence="5 6">
    <name type="scientific">Mogibacterium diversum</name>
    <dbReference type="NCBI Taxonomy" id="114527"/>
    <lineage>
        <taxon>Bacteria</taxon>
        <taxon>Bacillati</taxon>
        <taxon>Bacillota</taxon>
        <taxon>Clostridia</taxon>
        <taxon>Peptostreptococcales</taxon>
        <taxon>Anaerovoracaceae</taxon>
        <taxon>Mogibacterium</taxon>
    </lineage>
</organism>
<comment type="similarity">
    <text evidence="1">Belongs to the 'phage' integrase family.</text>
</comment>
<dbReference type="InterPro" id="IPR011010">
    <property type="entry name" value="DNA_brk_join_enz"/>
</dbReference>
<dbReference type="CDD" id="cd01189">
    <property type="entry name" value="INT_ICEBs1_C_like"/>
    <property type="match status" value="1"/>
</dbReference>
<evidence type="ECO:0000256" key="3">
    <source>
        <dbReference type="ARBA" id="ARBA00023172"/>
    </source>
</evidence>
<dbReference type="RefSeq" id="WP_106057633.1">
    <property type="nucleotide sequence ID" value="NZ_CP027228.1"/>
</dbReference>
<dbReference type="GO" id="GO:0015074">
    <property type="term" value="P:DNA integration"/>
    <property type="evidence" value="ECO:0007669"/>
    <property type="project" value="InterPro"/>
</dbReference>
<dbReference type="Pfam" id="PF22022">
    <property type="entry name" value="Phage_int_M"/>
    <property type="match status" value="1"/>
</dbReference>
<dbReference type="Gene3D" id="1.10.150.130">
    <property type="match status" value="1"/>
</dbReference>
<dbReference type="PROSITE" id="PS51898">
    <property type="entry name" value="TYR_RECOMBINASE"/>
    <property type="match status" value="1"/>
</dbReference>
<keyword evidence="6" id="KW-1185">Reference proteome</keyword>
<dbReference type="InterPro" id="IPR002104">
    <property type="entry name" value="Integrase_catalytic"/>
</dbReference>
<proteinExistence type="inferred from homology"/>
<gene>
    <name evidence="5" type="ORF">C5Q96_06845</name>
</gene>
<dbReference type="OrthoDB" id="198772at2"/>
<dbReference type="Proteomes" id="UP000237883">
    <property type="component" value="Chromosome"/>
</dbReference>
<dbReference type="GeneID" id="78391979"/>
<protein>
    <recommendedName>
        <fullName evidence="4">Tyr recombinase domain-containing protein</fullName>
    </recommendedName>
</protein>
<dbReference type="AlphaFoldDB" id="A0A2S0L5I5"/>
<evidence type="ECO:0000313" key="5">
    <source>
        <dbReference type="EMBL" id="AVM48578.1"/>
    </source>
</evidence>
<dbReference type="KEGG" id="mdv:C5Q96_06845"/>
<evidence type="ECO:0000259" key="4">
    <source>
        <dbReference type="PROSITE" id="PS51898"/>
    </source>
</evidence>
<accession>A0A2S0L5I5</accession>
<keyword evidence="2" id="KW-0238">DNA-binding</keyword>
<dbReference type="InterPro" id="IPR050090">
    <property type="entry name" value="Tyrosine_recombinase_XerCD"/>
</dbReference>
<feature type="domain" description="Tyr recombinase" evidence="4">
    <location>
        <begin position="148"/>
        <end position="338"/>
    </location>
</feature>
<dbReference type="InterPro" id="IPR053876">
    <property type="entry name" value="Phage_int_M"/>
</dbReference>
<dbReference type="EMBL" id="CP027228">
    <property type="protein sequence ID" value="AVM48578.1"/>
    <property type="molecule type" value="Genomic_DNA"/>
</dbReference>
<dbReference type="InterPro" id="IPR013762">
    <property type="entry name" value="Integrase-like_cat_sf"/>
</dbReference>
<evidence type="ECO:0000313" key="6">
    <source>
        <dbReference type="Proteomes" id="UP000237883"/>
    </source>
</evidence>
<keyword evidence="3" id="KW-0233">DNA recombination</keyword>